<evidence type="ECO:0000313" key="5">
    <source>
        <dbReference type="EMBL" id="KAL1297509.1"/>
    </source>
</evidence>
<comment type="cofactor">
    <cofactor evidence="1">
        <name>FMN</name>
        <dbReference type="ChEBI" id="CHEBI:58210"/>
    </cofactor>
</comment>
<evidence type="ECO:0000256" key="1">
    <source>
        <dbReference type="ARBA" id="ARBA00001917"/>
    </source>
</evidence>
<dbReference type="CDD" id="cd02809">
    <property type="entry name" value="alpha_hydroxyacid_oxid_FMN"/>
    <property type="match status" value="1"/>
</dbReference>
<dbReference type="Gene3D" id="3.20.20.70">
    <property type="entry name" value="Aldolase class I"/>
    <property type="match status" value="1"/>
</dbReference>
<dbReference type="InterPro" id="IPR008259">
    <property type="entry name" value="FMN_hydac_DH_AS"/>
</dbReference>
<evidence type="ECO:0000256" key="2">
    <source>
        <dbReference type="ARBA" id="ARBA00023002"/>
    </source>
</evidence>
<protein>
    <recommendedName>
        <fullName evidence="4">FMN hydroxy acid dehydrogenase domain-containing protein</fullName>
    </recommendedName>
</protein>
<dbReference type="EMBL" id="JBFMKM010000016">
    <property type="protein sequence ID" value="KAL1297509.1"/>
    <property type="molecule type" value="Genomic_DNA"/>
</dbReference>
<dbReference type="PROSITE" id="PS51349">
    <property type="entry name" value="FMN_HYDROXY_ACID_DH_2"/>
    <property type="match status" value="1"/>
</dbReference>
<dbReference type="GeneID" id="95978727"/>
<organism evidence="5 6">
    <name type="scientific">Neodothiora populina</name>
    <dbReference type="NCBI Taxonomy" id="2781224"/>
    <lineage>
        <taxon>Eukaryota</taxon>
        <taxon>Fungi</taxon>
        <taxon>Dikarya</taxon>
        <taxon>Ascomycota</taxon>
        <taxon>Pezizomycotina</taxon>
        <taxon>Dothideomycetes</taxon>
        <taxon>Dothideomycetidae</taxon>
        <taxon>Dothideales</taxon>
        <taxon>Dothioraceae</taxon>
        <taxon>Neodothiora</taxon>
    </lineage>
</organism>
<evidence type="ECO:0000313" key="6">
    <source>
        <dbReference type="Proteomes" id="UP001562354"/>
    </source>
</evidence>
<dbReference type="PANTHER" id="PTHR10578:SF149">
    <property type="entry name" value="2-HYDROXYACID OXIDASE 2"/>
    <property type="match status" value="1"/>
</dbReference>
<name>A0ABR3P3Z0_9PEZI</name>
<evidence type="ECO:0000259" key="4">
    <source>
        <dbReference type="PROSITE" id="PS51349"/>
    </source>
</evidence>
<sequence length="392" mass="42737">MEETGDPITVAEIQGIAKHKLPSNVYNYYACGADEEKALARNQAMFDRLLIRPRVMMDVSHIDTSVSVFGRHYPCPIAFAPSAMQKLAGPAGETDVAVAAANLNLNMTLSSQSTTSLEDIAQIRCRKQEAPDQWFQLYLTKDPQQSISLIKRASAMGYKALVLTVDTPILGNRINERKTPLVLPEGLSLANFPENADSATPRRPTYERLLLDARTAAEAEEVIKTAGPILHSPCLTWHESISWLRSVTDMKIILKGIMTEEDAELAIKWGADALIVSNHGGRQLDGIPSTIEVLPAIAQAVRGRIPVVFDGGVRRGSDVFKAVALGADLVLIGRPVLWGLAYNGSKGVETVANILERELYRTMVLSGVTNIRNIRQSSLAVAKRDGFGVARL</sequence>
<gene>
    <name evidence="5" type="ORF">AAFC00_005027</name>
</gene>
<dbReference type="SUPFAM" id="SSF51395">
    <property type="entry name" value="FMN-linked oxidoreductases"/>
    <property type="match status" value="1"/>
</dbReference>
<proteinExistence type="inferred from homology"/>
<dbReference type="InterPro" id="IPR012133">
    <property type="entry name" value="Alpha-hydoxy_acid_DH_FMN"/>
</dbReference>
<dbReference type="RefSeq" id="XP_069197191.1">
    <property type="nucleotide sequence ID" value="XM_069348218.1"/>
</dbReference>
<comment type="caution">
    <text evidence="5">The sequence shown here is derived from an EMBL/GenBank/DDBJ whole genome shotgun (WGS) entry which is preliminary data.</text>
</comment>
<dbReference type="InterPro" id="IPR013785">
    <property type="entry name" value="Aldolase_TIM"/>
</dbReference>
<feature type="domain" description="FMN hydroxy acid dehydrogenase" evidence="4">
    <location>
        <begin position="2"/>
        <end position="384"/>
    </location>
</feature>
<accession>A0ABR3P3Z0</accession>
<dbReference type="PANTHER" id="PTHR10578">
    <property type="entry name" value="S -2-HYDROXY-ACID OXIDASE-RELATED"/>
    <property type="match status" value="1"/>
</dbReference>
<reference evidence="5 6" key="1">
    <citation type="submission" date="2024-07" db="EMBL/GenBank/DDBJ databases">
        <title>Draft sequence of the Neodothiora populina.</title>
        <authorList>
            <person name="Drown D.D."/>
            <person name="Schuette U.S."/>
            <person name="Buechlein A.B."/>
            <person name="Rusch D.R."/>
            <person name="Winton L.W."/>
            <person name="Adams G.A."/>
        </authorList>
    </citation>
    <scope>NUCLEOTIDE SEQUENCE [LARGE SCALE GENOMIC DNA]</scope>
    <source>
        <strain evidence="5 6">CPC 39397</strain>
    </source>
</reference>
<dbReference type="PIRSF" id="PIRSF000138">
    <property type="entry name" value="Al-hdrx_acd_dh"/>
    <property type="match status" value="1"/>
</dbReference>
<comment type="similarity">
    <text evidence="3">Belongs to the FMN-dependent alpha-hydroxy acid dehydrogenase family.</text>
</comment>
<keyword evidence="2" id="KW-0560">Oxidoreductase</keyword>
<evidence type="ECO:0000256" key="3">
    <source>
        <dbReference type="ARBA" id="ARBA00024042"/>
    </source>
</evidence>
<dbReference type="Pfam" id="PF01070">
    <property type="entry name" value="FMN_dh"/>
    <property type="match status" value="1"/>
</dbReference>
<dbReference type="Proteomes" id="UP001562354">
    <property type="component" value="Unassembled WGS sequence"/>
</dbReference>
<dbReference type="InterPro" id="IPR000262">
    <property type="entry name" value="FMN-dep_DH"/>
</dbReference>
<dbReference type="PROSITE" id="PS00557">
    <property type="entry name" value="FMN_HYDROXY_ACID_DH_1"/>
    <property type="match status" value="1"/>
</dbReference>
<dbReference type="InterPro" id="IPR037396">
    <property type="entry name" value="FMN_HAD"/>
</dbReference>
<keyword evidence="6" id="KW-1185">Reference proteome</keyword>